<accession>A0A9K3JMU3</accession>
<proteinExistence type="predicted"/>
<name>A0A9K3JMU3_HELAN</name>
<evidence type="ECO:0000313" key="2">
    <source>
        <dbReference type="Proteomes" id="UP000215914"/>
    </source>
</evidence>
<protein>
    <submittedName>
        <fullName evidence="1">Uncharacterized protein</fullName>
    </submittedName>
</protein>
<organism evidence="1 2">
    <name type="scientific">Helianthus annuus</name>
    <name type="common">Common sunflower</name>
    <dbReference type="NCBI Taxonomy" id="4232"/>
    <lineage>
        <taxon>Eukaryota</taxon>
        <taxon>Viridiplantae</taxon>
        <taxon>Streptophyta</taxon>
        <taxon>Embryophyta</taxon>
        <taxon>Tracheophyta</taxon>
        <taxon>Spermatophyta</taxon>
        <taxon>Magnoliopsida</taxon>
        <taxon>eudicotyledons</taxon>
        <taxon>Gunneridae</taxon>
        <taxon>Pentapetalae</taxon>
        <taxon>asterids</taxon>
        <taxon>campanulids</taxon>
        <taxon>Asterales</taxon>
        <taxon>Asteraceae</taxon>
        <taxon>Asteroideae</taxon>
        <taxon>Heliantheae alliance</taxon>
        <taxon>Heliantheae</taxon>
        <taxon>Helianthus</taxon>
    </lineage>
</organism>
<sequence>MRMRYCLLSVFGLEGICGIDWHYDTLAYYQLSLFHFFVFDSGFRAYIRDNANLKCGDETYES</sequence>
<comment type="caution">
    <text evidence="1">The sequence shown here is derived from an EMBL/GenBank/DDBJ whole genome shotgun (WGS) entry which is preliminary data.</text>
</comment>
<dbReference type="Proteomes" id="UP000215914">
    <property type="component" value="Unassembled WGS sequence"/>
</dbReference>
<reference evidence="1" key="2">
    <citation type="submission" date="2020-06" db="EMBL/GenBank/DDBJ databases">
        <title>Helianthus annuus Genome sequencing and assembly Release 2.</title>
        <authorList>
            <person name="Gouzy J."/>
            <person name="Langlade N."/>
            <person name="Munos S."/>
        </authorList>
    </citation>
    <scope>NUCLEOTIDE SEQUENCE</scope>
    <source>
        <tissue evidence="1">Leaves</tissue>
    </source>
</reference>
<reference evidence="1" key="1">
    <citation type="journal article" date="2017" name="Nature">
        <title>The sunflower genome provides insights into oil metabolism, flowering and Asterid evolution.</title>
        <authorList>
            <person name="Badouin H."/>
            <person name="Gouzy J."/>
            <person name="Grassa C.J."/>
            <person name="Murat F."/>
            <person name="Staton S.E."/>
            <person name="Cottret L."/>
            <person name="Lelandais-Briere C."/>
            <person name="Owens G.L."/>
            <person name="Carrere S."/>
            <person name="Mayjonade B."/>
            <person name="Legrand L."/>
            <person name="Gill N."/>
            <person name="Kane N.C."/>
            <person name="Bowers J.E."/>
            <person name="Hubner S."/>
            <person name="Bellec A."/>
            <person name="Berard A."/>
            <person name="Berges H."/>
            <person name="Blanchet N."/>
            <person name="Boniface M.C."/>
            <person name="Brunel D."/>
            <person name="Catrice O."/>
            <person name="Chaidir N."/>
            <person name="Claudel C."/>
            <person name="Donnadieu C."/>
            <person name="Faraut T."/>
            <person name="Fievet G."/>
            <person name="Helmstetter N."/>
            <person name="King M."/>
            <person name="Knapp S.J."/>
            <person name="Lai Z."/>
            <person name="Le Paslier M.C."/>
            <person name="Lippi Y."/>
            <person name="Lorenzon L."/>
            <person name="Mandel J.R."/>
            <person name="Marage G."/>
            <person name="Marchand G."/>
            <person name="Marquand E."/>
            <person name="Bret-Mestries E."/>
            <person name="Morien E."/>
            <person name="Nambeesan S."/>
            <person name="Nguyen T."/>
            <person name="Pegot-Espagnet P."/>
            <person name="Pouilly N."/>
            <person name="Raftis F."/>
            <person name="Sallet E."/>
            <person name="Schiex T."/>
            <person name="Thomas J."/>
            <person name="Vandecasteele C."/>
            <person name="Vares D."/>
            <person name="Vear F."/>
            <person name="Vautrin S."/>
            <person name="Crespi M."/>
            <person name="Mangin B."/>
            <person name="Burke J.M."/>
            <person name="Salse J."/>
            <person name="Munos S."/>
            <person name="Vincourt P."/>
            <person name="Rieseberg L.H."/>
            <person name="Langlade N.B."/>
        </authorList>
    </citation>
    <scope>NUCLEOTIDE SEQUENCE</scope>
    <source>
        <tissue evidence="1">Leaves</tissue>
    </source>
</reference>
<dbReference type="Gramene" id="mRNA:HanXRQr2_Chr02g0067261">
    <property type="protein sequence ID" value="mRNA:HanXRQr2_Chr02g0067261"/>
    <property type="gene ID" value="HanXRQr2_Chr02g0067261"/>
</dbReference>
<evidence type="ECO:0000313" key="1">
    <source>
        <dbReference type="EMBL" id="KAF5818606.1"/>
    </source>
</evidence>
<dbReference type="AlphaFoldDB" id="A0A9K3JMU3"/>
<keyword evidence="2" id="KW-1185">Reference proteome</keyword>
<gene>
    <name evidence="1" type="ORF">HanXRQr2_Chr02g0067261</name>
</gene>
<dbReference type="EMBL" id="MNCJ02000317">
    <property type="protein sequence ID" value="KAF5818606.1"/>
    <property type="molecule type" value="Genomic_DNA"/>
</dbReference>